<dbReference type="EMBL" id="JAAMPC010000003">
    <property type="protein sequence ID" value="KAG2322807.1"/>
    <property type="molecule type" value="Genomic_DNA"/>
</dbReference>
<evidence type="ECO:0000259" key="2">
    <source>
        <dbReference type="Pfam" id="PF24758"/>
    </source>
</evidence>
<dbReference type="InterPro" id="IPR001810">
    <property type="entry name" value="F-box_dom"/>
</dbReference>
<evidence type="ECO:0008006" key="5">
    <source>
        <dbReference type="Google" id="ProtNLM"/>
    </source>
</evidence>
<accession>A0A8X8B655</accession>
<comment type="caution">
    <text evidence="3">The sequence shown here is derived from an EMBL/GenBank/DDBJ whole genome shotgun (WGS) entry which is preliminary data.</text>
</comment>
<dbReference type="Gene3D" id="3.80.10.10">
    <property type="entry name" value="Ribonuclease Inhibitor"/>
    <property type="match status" value="1"/>
</dbReference>
<proteinExistence type="predicted"/>
<dbReference type="PANTHER" id="PTHR32153">
    <property type="entry name" value="OJ000223_09.16 PROTEIN"/>
    <property type="match status" value="1"/>
</dbReference>
<protein>
    <recommendedName>
        <fullName evidence="5">F-box domain-containing protein</fullName>
    </recommendedName>
</protein>
<evidence type="ECO:0000313" key="4">
    <source>
        <dbReference type="Proteomes" id="UP000886595"/>
    </source>
</evidence>
<dbReference type="Proteomes" id="UP000886595">
    <property type="component" value="Unassembled WGS sequence"/>
</dbReference>
<dbReference type="OrthoDB" id="586691at2759"/>
<dbReference type="Pfam" id="PF00646">
    <property type="entry name" value="F-box"/>
    <property type="match status" value="1"/>
</dbReference>
<dbReference type="InterPro" id="IPR032675">
    <property type="entry name" value="LRR_dom_sf"/>
</dbReference>
<dbReference type="SUPFAM" id="SSF81383">
    <property type="entry name" value="F-box domain"/>
    <property type="match status" value="1"/>
</dbReference>
<sequence>MDKSISSTIGEKVHVEVVSTDDYISKLSNDLLLEILSKLSTEEVIRTSLLSERWVNVWKKISHLCLDMRRIAKTTTLLPGVSHQAAKSVTKVIEEHCGDLERCTIYHDSRQCENGMLESWIQSLVNMKHIKDLTLENFSPGSKSNNRSNVTLDLPPRSFSHPDLTSLSLSQYNLKAAHAFYDCCNLKNLKLIGISAEVEVFNAFLVSCTSLEVLALEISCHRKDGVLKIDNHNLTFLYLSCSRIKGVEVSSPSLDILSIGSLGEASIGHEIMMNGSNDGMKMFASMSVSVDLTNEKELEMLKQVLVAWPGDMQEVEILFKSNNAVRKESESSLGNTQNTFWEDTKPFPGAQFRAYTVWLSNFSGSTEEFVLASRMIMQGTVARCMMIRPSSVSPAKKLEIEAAIANLKELPKGHENLHIMMF</sequence>
<reference evidence="3 4" key="1">
    <citation type="submission" date="2020-02" db="EMBL/GenBank/DDBJ databases">
        <authorList>
            <person name="Ma Q."/>
            <person name="Huang Y."/>
            <person name="Song X."/>
            <person name="Pei D."/>
        </authorList>
    </citation>
    <scope>NUCLEOTIDE SEQUENCE [LARGE SCALE GENOMIC DNA]</scope>
    <source>
        <strain evidence="3">Sxm20200214</strain>
        <tissue evidence="3">Leaf</tissue>
    </source>
</reference>
<evidence type="ECO:0000259" key="1">
    <source>
        <dbReference type="Pfam" id="PF00646"/>
    </source>
</evidence>
<feature type="domain" description="F-box" evidence="1">
    <location>
        <begin position="24"/>
        <end position="61"/>
    </location>
</feature>
<organism evidence="3 4">
    <name type="scientific">Brassica carinata</name>
    <name type="common">Ethiopian mustard</name>
    <name type="synonym">Abyssinian cabbage</name>
    <dbReference type="NCBI Taxonomy" id="52824"/>
    <lineage>
        <taxon>Eukaryota</taxon>
        <taxon>Viridiplantae</taxon>
        <taxon>Streptophyta</taxon>
        <taxon>Embryophyta</taxon>
        <taxon>Tracheophyta</taxon>
        <taxon>Spermatophyta</taxon>
        <taxon>Magnoliopsida</taxon>
        <taxon>eudicotyledons</taxon>
        <taxon>Gunneridae</taxon>
        <taxon>Pentapetalae</taxon>
        <taxon>rosids</taxon>
        <taxon>malvids</taxon>
        <taxon>Brassicales</taxon>
        <taxon>Brassicaceae</taxon>
        <taxon>Brassiceae</taxon>
        <taxon>Brassica</taxon>
    </lineage>
</organism>
<feature type="domain" description="F-box/LRR-repeat protein 15/At3g58940/PEG3-like LRR" evidence="2">
    <location>
        <begin position="117"/>
        <end position="257"/>
    </location>
</feature>
<dbReference type="InterPro" id="IPR036047">
    <property type="entry name" value="F-box-like_dom_sf"/>
</dbReference>
<dbReference type="SUPFAM" id="SSF52047">
    <property type="entry name" value="RNI-like"/>
    <property type="match status" value="1"/>
</dbReference>
<dbReference type="Gene3D" id="1.20.1280.50">
    <property type="match status" value="1"/>
</dbReference>
<dbReference type="InterPro" id="IPR055411">
    <property type="entry name" value="LRR_FXL15/At3g58940/PEG3-like"/>
</dbReference>
<dbReference type="InterPro" id="IPR053781">
    <property type="entry name" value="F-box_AtFBL13-like"/>
</dbReference>
<dbReference type="InterPro" id="IPR044997">
    <property type="entry name" value="F-box_plant"/>
</dbReference>
<dbReference type="CDD" id="cd22160">
    <property type="entry name" value="F-box_AtFBL13-like"/>
    <property type="match status" value="1"/>
</dbReference>
<dbReference type="AlphaFoldDB" id="A0A8X8B655"/>
<dbReference type="Pfam" id="PF24758">
    <property type="entry name" value="LRR_At5g56370"/>
    <property type="match status" value="1"/>
</dbReference>
<evidence type="ECO:0000313" key="3">
    <source>
        <dbReference type="EMBL" id="KAG2322807.1"/>
    </source>
</evidence>
<gene>
    <name evidence="3" type="ORF">Bca52824_016020</name>
</gene>
<name>A0A8X8B655_BRACI</name>
<keyword evidence="4" id="KW-1185">Reference proteome</keyword>